<name>A0ABD2BPD5_VESMC</name>
<comment type="caution">
    <text evidence="1">The sequence shown here is derived from an EMBL/GenBank/DDBJ whole genome shotgun (WGS) entry which is preliminary data.</text>
</comment>
<organism evidence="1 2">
    <name type="scientific">Vespula maculifrons</name>
    <name type="common">Eastern yellow jacket</name>
    <name type="synonym">Wasp</name>
    <dbReference type="NCBI Taxonomy" id="7453"/>
    <lineage>
        <taxon>Eukaryota</taxon>
        <taxon>Metazoa</taxon>
        <taxon>Ecdysozoa</taxon>
        <taxon>Arthropoda</taxon>
        <taxon>Hexapoda</taxon>
        <taxon>Insecta</taxon>
        <taxon>Pterygota</taxon>
        <taxon>Neoptera</taxon>
        <taxon>Endopterygota</taxon>
        <taxon>Hymenoptera</taxon>
        <taxon>Apocrita</taxon>
        <taxon>Aculeata</taxon>
        <taxon>Vespoidea</taxon>
        <taxon>Vespidae</taxon>
        <taxon>Vespinae</taxon>
        <taxon>Vespula</taxon>
    </lineage>
</organism>
<evidence type="ECO:0000313" key="1">
    <source>
        <dbReference type="EMBL" id="KAL2734652.1"/>
    </source>
</evidence>
<sequence>MSDKVYSNKTVGWRINITEDIDKINALIIKDYLPDSIINQPLECYGQAIGYNRYNLNVIKKAVCITIFHIIPMDDKQLQDFSSSDLEI</sequence>
<dbReference type="AlphaFoldDB" id="A0ABD2BPD5"/>
<proteinExistence type="predicted"/>
<dbReference type="EMBL" id="JAYRBN010000071">
    <property type="protein sequence ID" value="KAL2734652.1"/>
    <property type="molecule type" value="Genomic_DNA"/>
</dbReference>
<accession>A0ABD2BPD5</accession>
<protein>
    <submittedName>
        <fullName evidence="1">Uncharacterized protein</fullName>
    </submittedName>
</protein>
<reference evidence="1 2" key="1">
    <citation type="journal article" date="2024" name="Ann. Entomol. Soc. Am.">
        <title>Genomic analyses of the southern and eastern yellowjacket wasps (Hymenoptera: Vespidae) reveal evolutionary signatures of social life.</title>
        <authorList>
            <person name="Catto M.A."/>
            <person name="Caine P.B."/>
            <person name="Orr S.E."/>
            <person name="Hunt B.G."/>
            <person name="Goodisman M.A.D."/>
        </authorList>
    </citation>
    <scope>NUCLEOTIDE SEQUENCE [LARGE SCALE GENOMIC DNA]</scope>
    <source>
        <strain evidence="1">232</strain>
        <tissue evidence="1">Head and thorax</tissue>
    </source>
</reference>
<evidence type="ECO:0000313" key="2">
    <source>
        <dbReference type="Proteomes" id="UP001607303"/>
    </source>
</evidence>
<gene>
    <name evidence="1" type="ORF">V1477_013829</name>
</gene>
<keyword evidence="2" id="KW-1185">Reference proteome</keyword>
<dbReference type="Proteomes" id="UP001607303">
    <property type="component" value="Unassembled WGS sequence"/>
</dbReference>